<comment type="similarity">
    <text evidence="2">Belongs to the COMM domain-containing protein 3 family.</text>
</comment>
<dbReference type="EMBL" id="BT075510">
    <property type="protein sequence ID" value="ACO09934.1"/>
    <property type="molecule type" value="mRNA"/>
</dbReference>
<dbReference type="Pfam" id="PF07258">
    <property type="entry name" value="COMM_domain"/>
    <property type="match status" value="1"/>
</dbReference>
<dbReference type="PROSITE" id="PS51269">
    <property type="entry name" value="COMM"/>
    <property type="match status" value="1"/>
</dbReference>
<protein>
    <recommendedName>
        <fullName evidence="1">COMM domain-containing protein 3</fullName>
    </recommendedName>
</protein>
<dbReference type="AlphaFoldDB" id="C1BLN1"/>
<evidence type="ECO:0000256" key="1">
    <source>
        <dbReference type="ARBA" id="ARBA00016548"/>
    </source>
</evidence>
<gene>
    <name evidence="4" type="primary">COMD3</name>
</gene>
<evidence type="ECO:0000256" key="2">
    <source>
        <dbReference type="ARBA" id="ARBA00093469"/>
    </source>
</evidence>
<evidence type="ECO:0000313" key="4">
    <source>
        <dbReference type="EMBL" id="ACO09934.1"/>
    </source>
</evidence>
<evidence type="ECO:0000259" key="3">
    <source>
        <dbReference type="PROSITE" id="PS51269"/>
    </source>
</evidence>
<dbReference type="PANTHER" id="PTHR31159:SF1">
    <property type="entry name" value="COMM DOMAIN-CONTAINING PROTEIN 3"/>
    <property type="match status" value="1"/>
</dbReference>
<dbReference type="PANTHER" id="PTHR31159">
    <property type="entry name" value="COMM DOMAIN-CONTAINING PROTEIN 3"/>
    <property type="match status" value="1"/>
</dbReference>
<sequence>MELSESVQRGLQTLADPTIFDLKTFTVFIEVAFRSLLSAHSDHSILDQPELKLIEQVCLKQCHVAVTSCILEGVKLNADKSTVSSCLEDNRFESERVEVFYSLFQKHKGDLETLLSSIGSGPPHVNDVSWRLEYRIKNGHVHKVNEPSYLISLNVENGDMGRSLEDVQFNCTMEQLQDLMGKMKDAAKSLEKATQF</sequence>
<accession>C1BLN1</accession>
<proteinExistence type="evidence at transcript level"/>
<dbReference type="CDD" id="cd04751">
    <property type="entry name" value="Commd3"/>
    <property type="match status" value="1"/>
</dbReference>
<feature type="domain" description="COMM" evidence="3">
    <location>
        <begin position="124"/>
        <end position="194"/>
    </location>
</feature>
<name>C1BLN1_OSMMO</name>
<organism evidence="4">
    <name type="scientific">Osmerus mordax</name>
    <name type="common">Rainbow smelt</name>
    <name type="synonym">Atherina mordax</name>
    <dbReference type="NCBI Taxonomy" id="8014"/>
    <lineage>
        <taxon>Eukaryota</taxon>
        <taxon>Metazoa</taxon>
        <taxon>Chordata</taxon>
        <taxon>Craniata</taxon>
        <taxon>Vertebrata</taxon>
        <taxon>Euteleostomi</taxon>
        <taxon>Actinopterygii</taxon>
        <taxon>Neopterygii</taxon>
        <taxon>Teleostei</taxon>
        <taxon>Stomiati</taxon>
        <taxon>Osmeriformes</taxon>
        <taxon>Osmeridae</taxon>
        <taxon>Osmerus</taxon>
    </lineage>
</organism>
<reference evidence="4" key="1">
    <citation type="submission" date="2009-03" db="EMBL/GenBank/DDBJ databases">
        <title>Osmerus mordax full-length cDNAs.</title>
        <authorList>
            <person name="von Schalburg K."/>
            <person name="Leong J."/>
            <person name="Cooper G."/>
            <person name="Davidson W.S."/>
            <person name="Koop B.F."/>
        </authorList>
    </citation>
    <scope>NUCLEOTIDE SEQUENCE</scope>
    <source>
        <tissue evidence="4">Brain</tissue>
    </source>
</reference>
<dbReference type="InterPro" id="IPR037355">
    <property type="entry name" value="COMMD3"/>
</dbReference>
<dbReference type="InterPro" id="IPR017920">
    <property type="entry name" value="COMM"/>
</dbReference>
<dbReference type="GO" id="GO:0006814">
    <property type="term" value="P:sodium ion transport"/>
    <property type="evidence" value="ECO:0007669"/>
    <property type="project" value="InterPro"/>
</dbReference>
<dbReference type="Pfam" id="PF21672">
    <property type="entry name" value="COMM_HN"/>
    <property type="match status" value="1"/>
</dbReference>